<keyword evidence="1" id="KW-0539">Nucleus</keyword>
<dbReference type="EMBL" id="KB446558">
    <property type="protein sequence ID" value="EME83543.1"/>
    <property type="molecule type" value="Genomic_DNA"/>
</dbReference>
<evidence type="ECO:0000259" key="2">
    <source>
        <dbReference type="Pfam" id="PF04082"/>
    </source>
</evidence>
<accession>M3B2E3</accession>
<gene>
    <name evidence="3" type="ORF">MYCFIDRAFT_196790</name>
</gene>
<evidence type="ECO:0000313" key="4">
    <source>
        <dbReference type="Proteomes" id="UP000016932"/>
    </source>
</evidence>
<evidence type="ECO:0000313" key="3">
    <source>
        <dbReference type="EMBL" id="EME83543.1"/>
    </source>
</evidence>
<dbReference type="Pfam" id="PF04082">
    <property type="entry name" value="Fungal_trans"/>
    <property type="match status" value="1"/>
</dbReference>
<organism evidence="3 4">
    <name type="scientific">Pseudocercospora fijiensis (strain CIRAD86)</name>
    <name type="common">Black leaf streak disease fungus</name>
    <name type="synonym">Mycosphaerella fijiensis</name>
    <dbReference type="NCBI Taxonomy" id="383855"/>
    <lineage>
        <taxon>Eukaryota</taxon>
        <taxon>Fungi</taxon>
        <taxon>Dikarya</taxon>
        <taxon>Ascomycota</taxon>
        <taxon>Pezizomycotina</taxon>
        <taxon>Dothideomycetes</taxon>
        <taxon>Dothideomycetidae</taxon>
        <taxon>Mycosphaerellales</taxon>
        <taxon>Mycosphaerellaceae</taxon>
        <taxon>Pseudocercospora</taxon>
    </lineage>
</organism>
<keyword evidence="4" id="KW-1185">Reference proteome</keyword>
<name>M3B2E3_PSEFD</name>
<protein>
    <recommendedName>
        <fullName evidence="2">Xylanolytic transcriptional activator regulatory domain-containing protein</fullName>
    </recommendedName>
</protein>
<reference evidence="3 4" key="1">
    <citation type="journal article" date="2012" name="PLoS Pathog.">
        <title>Diverse lifestyles and strategies of plant pathogenesis encoded in the genomes of eighteen Dothideomycetes fungi.</title>
        <authorList>
            <person name="Ohm R.A."/>
            <person name="Feau N."/>
            <person name="Henrissat B."/>
            <person name="Schoch C.L."/>
            <person name="Horwitz B.A."/>
            <person name="Barry K.W."/>
            <person name="Condon B.J."/>
            <person name="Copeland A.C."/>
            <person name="Dhillon B."/>
            <person name="Glaser F."/>
            <person name="Hesse C.N."/>
            <person name="Kosti I."/>
            <person name="LaButti K."/>
            <person name="Lindquist E.A."/>
            <person name="Lucas S."/>
            <person name="Salamov A.A."/>
            <person name="Bradshaw R.E."/>
            <person name="Ciuffetti L."/>
            <person name="Hamelin R.C."/>
            <person name="Kema G.H.J."/>
            <person name="Lawrence C."/>
            <person name="Scott J.A."/>
            <person name="Spatafora J.W."/>
            <person name="Turgeon B.G."/>
            <person name="de Wit P.J.G.M."/>
            <person name="Zhong S."/>
            <person name="Goodwin S.B."/>
            <person name="Grigoriev I.V."/>
        </authorList>
    </citation>
    <scope>NUCLEOTIDE SEQUENCE [LARGE SCALE GENOMIC DNA]</scope>
    <source>
        <strain evidence="3 4">CIRAD86</strain>
    </source>
</reference>
<dbReference type="OrthoDB" id="6077919at2759"/>
<dbReference type="HOGENOM" id="CLU_566355_0_0_1"/>
<feature type="domain" description="Xylanolytic transcriptional activator regulatory" evidence="2">
    <location>
        <begin position="50"/>
        <end position="108"/>
    </location>
</feature>
<dbReference type="VEuPathDB" id="FungiDB:MYCFIDRAFT_196790"/>
<dbReference type="KEGG" id="pfj:MYCFIDRAFT_196790"/>
<dbReference type="eggNOG" id="KOG1721">
    <property type="taxonomic scope" value="Eukaryota"/>
</dbReference>
<dbReference type="GO" id="GO:0006351">
    <property type="term" value="P:DNA-templated transcription"/>
    <property type="evidence" value="ECO:0007669"/>
    <property type="project" value="InterPro"/>
</dbReference>
<dbReference type="AlphaFoldDB" id="M3B2E3"/>
<dbReference type="Proteomes" id="UP000016932">
    <property type="component" value="Unassembled WGS sequence"/>
</dbReference>
<dbReference type="CDD" id="cd12148">
    <property type="entry name" value="fungal_TF_MHR"/>
    <property type="match status" value="1"/>
</dbReference>
<dbReference type="GO" id="GO:0003677">
    <property type="term" value="F:DNA binding"/>
    <property type="evidence" value="ECO:0007669"/>
    <property type="project" value="InterPro"/>
</dbReference>
<proteinExistence type="predicted"/>
<evidence type="ECO:0000256" key="1">
    <source>
        <dbReference type="ARBA" id="ARBA00023242"/>
    </source>
</evidence>
<dbReference type="InterPro" id="IPR007219">
    <property type="entry name" value="XnlR_reg_dom"/>
</dbReference>
<dbReference type="GeneID" id="19335607"/>
<dbReference type="GO" id="GO:0008270">
    <property type="term" value="F:zinc ion binding"/>
    <property type="evidence" value="ECO:0007669"/>
    <property type="project" value="InterPro"/>
</dbReference>
<dbReference type="RefSeq" id="XP_007926733.1">
    <property type="nucleotide sequence ID" value="XM_007928542.1"/>
</dbReference>
<sequence length="482" mass="54370">MLAVPLGMSGLLPAEARDVTDLQDLAGAFQSITIEDFVDGSTSSREESYLEAYWTWIHDLIPVIHRPTFHLPTASPLLRAAILALGAQALGGRDHLNARNLHERSMKILTKLSKSFELLYTHISNDPEALNLDLGRADSVTLLEDYDYALSALEKFTKQRILLSCYALEQQHSLLFGRTSLDCFSMPPTNLPFPNTQACWDKWRYDHALDIPPFERFYEALRPVPFMKVPSRAPHDIFTTTVILNCLCDCNNSFVEPQMLRFEDERDQSTILSAAERSPRARLTYHTFMLCRSTPVRSLLAVAGESWVMSEKMSSQAEYTAAQLEVSQWVKGTIYPAVQGQEAPTQEQNITKALDHAFEILKIHHAHPRTGIMFQEWAVHLATILIWAYVHITSRHSPRSTNTHTLDVPRLTHHELEVATSSILENGSTGLTSWDQALCVLTWTRKRLEKMDAVPHHNGLLSGALDVLGKLVAHGDEEGRWV</sequence>